<reference evidence="1 2" key="1">
    <citation type="journal article" date="2012" name="Proc. Natl. Acad. Sci. U.S.A.">
        <title>Genome streamlining and chemical defense in a coral reef symbiosis.</title>
        <authorList>
            <person name="Kwan J.C."/>
            <person name="Donia M.S."/>
            <person name="Han A.W."/>
            <person name="Hirose E."/>
            <person name="Haygood M.G."/>
            <person name="Schmidt E.W."/>
        </authorList>
    </citation>
    <scope>NUCLEOTIDE SEQUENCE [LARGE SCALE GENOMIC DNA]</scope>
    <source>
        <strain evidence="1 2">L2</strain>
    </source>
</reference>
<dbReference type="EMBL" id="CP003539">
    <property type="protein sequence ID" value="AFX99580.1"/>
    <property type="molecule type" value="Genomic_DNA"/>
</dbReference>
<protein>
    <submittedName>
        <fullName evidence="1">Uncharacterized protein</fullName>
    </submittedName>
</protein>
<dbReference type="KEGG" id="thal:A1OE_1411"/>
<name>K7YIX8_9PROT</name>
<dbReference type="AlphaFoldDB" id="K7YIX8"/>
<proteinExistence type="predicted"/>
<gene>
    <name evidence="1" type="ORF">A1OE_1411</name>
</gene>
<evidence type="ECO:0000313" key="2">
    <source>
        <dbReference type="Proteomes" id="UP000010077"/>
    </source>
</evidence>
<accession>K7YIX8</accession>
<keyword evidence="2" id="KW-1185">Reference proteome</keyword>
<organism evidence="1 2">
    <name type="scientific">Candidatus Endolissoclinum faulkneri L2</name>
    <dbReference type="NCBI Taxonomy" id="1193729"/>
    <lineage>
        <taxon>Bacteria</taxon>
        <taxon>Pseudomonadati</taxon>
        <taxon>Pseudomonadota</taxon>
        <taxon>Alphaproteobacteria</taxon>
        <taxon>Rhodospirillales</taxon>
        <taxon>Rhodospirillaceae</taxon>
        <taxon>Candidatus Endolissoclinum</taxon>
    </lineage>
</organism>
<evidence type="ECO:0000313" key="1">
    <source>
        <dbReference type="EMBL" id="AFX99580.1"/>
    </source>
</evidence>
<dbReference type="Proteomes" id="UP000010077">
    <property type="component" value="Chromosome"/>
</dbReference>
<dbReference type="HOGENOM" id="CLU_3341718_0_0_5"/>
<sequence>MLIVPDKLKLPKPLDKFSNYYYLCNILRYLLFICFEI</sequence>